<dbReference type="GO" id="GO:0005829">
    <property type="term" value="C:cytosol"/>
    <property type="evidence" value="ECO:0007669"/>
    <property type="project" value="TreeGrafter"/>
</dbReference>
<dbReference type="GO" id="GO:0004614">
    <property type="term" value="F:phosphoglucomutase activity"/>
    <property type="evidence" value="ECO:0007669"/>
    <property type="project" value="UniProtKB-EC"/>
</dbReference>
<dbReference type="InterPro" id="IPR016055">
    <property type="entry name" value="A-D-PHexomutase_a/b/a-I/II/III"/>
</dbReference>
<dbReference type="InterPro" id="IPR045244">
    <property type="entry name" value="PGM"/>
</dbReference>
<dbReference type="NCBIfam" id="NF005737">
    <property type="entry name" value="PRK07564.1-1"/>
    <property type="match status" value="1"/>
</dbReference>
<dbReference type="Pfam" id="PF02879">
    <property type="entry name" value="PGM_PMM_II"/>
    <property type="match status" value="1"/>
</dbReference>
<dbReference type="GO" id="GO:0005975">
    <property type="term" value="P:carbohydrate metabolic process"/>
    <property type="evidence" value="ECO:0007669"/>
    <property type="project" value="InterPro"/>
</dbReference>
<evidence type="ECO:0000256" key="6">
    <source>
        <dbReference type="ARBA" id="ARBA00022723"/>
    </source>
</evidence>
<protein>
    <recommendedName>
        <fullName evidence="4">phosphoglucomutase (alpha-D-glucose-1,6-bisphosphate-dependent)</fullName>
        <ecNumber evidence="4">5.4.2.2</ecNumber>
    </recommendedName>
</protein>
<dbReference type="InterPro" id="IPR005846">
    <property type="entry name" value="A-D-PHexomutase_a/b/a-III"/>
</dbReference>
<dbReference type="RefSeq" id="WP_145398471.1">
    <property type="nucleotide sequence ID" value="NZ_VLKU01000007.1"/>
</dbReference>
<evidence type="ECO:0000259" key="12">
    <source>
        <dbReference type="Pfam" id="PF02879"/>
    </source>
</evidence>
<evidence type="ECO:0000256" key="8">
    <source>
        <dbReference type="ARBA" id="ARBA00023235"/>
    </source>
</evidence>
<evidence type="ECO:0000256" key="4">
    <source>
        <dbReference type="ARBA" id="ARBA00012728"/>
    </source>
</evidence>
<dbReference type="InterPro" id="IPR016066">
    <property type="entry name" value="A-D-PHexomutase_CS"/>
</dbReference>
<keyword evidence="15" id="KW-1185">Reference proteome</keyword>
<dbReference type="FunFam" id="3.40.120.10:FF:000005">
    <property type="entry name" value="Phosphoglucomutase 5"/>
    <property type="match status" value="1"/>
</dbReference>
<keyword evidence="6 9" id="KW-0479">Metal-binding</keyword>
<dbReference type="PROSITE" id="PS00710">
    <property type="entry name" value="PGM_PMM"/>
    <property type="match status" value="1"/>
</dbReference>
<feature type="domain" description="Alpha-D-phosphohexomutase alpha/beta/alpha" evidence="11">
    <location>
        <begin position="15"/>
        <end position="153"/>
    </location>
</feature>
<evidence type="ECO:0000259" key="13">
    <source>
        <dbReference type="Pfam" id="PF02880"/>
    </source>
</evidence>
<feature type="domain" description="Alpha-D-phosphohexomutase alpha/beta/alpha" evidence="12">
    <location>
        <begin position="185"/>
        <end position="287"/>
    </location>
</feature>
<evidence type="ECO:0000259" key="11">
    <source>
        <dbReference type="Pfam" id="PF02878"/>
    </source>
</evidence>
<dbReference type="InterPro" id="IPR005845">
    <property type="entry name" value="A-D-PHexomutase_a/b/a-II"/>
</dbReference>
<organism evidence="14 15">
    <name type="scientific">Paracoccus sulfuroxidans</name>
    <dbReference type="NCBI Taxonomy" id="384678"/>
    <lineage>
        <taxon>Bacteria</taxon>
        <taxon>Pseudomonadati</taxon>
        <taxon>Pseudomonadota</taxon>
        <taxon>Alphaproteobacteria</taxon>
        <taxon>Rhodobacterales</taxon>
        <taxon>Paracoccaceae</taxon>
        <taxon>Paracoccus</taxon>
    </lineage>
</organism>
<dbReference type="InterPro" id="IPR036900">
    <property type="entry name" value="A-D-PHexomutase_C_sf"/>
</dbReference>
<dbReference type="OrthoDB" id="9806956at2"/>
<dbReference type="GO" id="GO:0000287">
    <property type="term" value="F:magnesium ion binding"/>
    <property type="evidence" value="ECO:0007669"/>
    <property type="project" value="InterPro"/>
</dbReference>
<gene>
    <name evidence="14" type="ORF">IQ24_02595</name>
</gene>
<dbReference type="EMBL" id="VLKU01000007">
    <property type="protein sequence ID" value="TWI33450.1"/>
    <property type="molecule type" value="Genomic_DNA"/>
</dbReference>
<evidence type="ECO:0000256" key="2">
    <source>
        <dbReference type="ARBA" id="ARBA00001946"/>
    </source>
</evidence>
<name>A0A562NMZ6_9RHOB</name>
<keyword evidence="5" id="KW-0597">Phosphoprotein</keyword>
<dbReference type="FunFam" id="3.30.310.50:FF:000002">
    <property type="entry name" value="Phosphoglucomutase 5"/>
    <property type="match status" value="1"/>
</dbReference>
<feature type="domain" description="Alpha-D-phosphohexomutase alpha/beta/alpha" evidence="13">
    <location>
        <begin position="296"/>
        <end position="408"/>
    </location>
</feature>
<accession>A0A562NMZ6</accession>
<dbReference type="PANTHER" id="PTHR22573">
    <property type="entry name" value="PHOSPHOHEXOMUTASE FAMILY MEMBER"/>
    <property type="match status" value="1"/>
</dbReference>
<dbReference type="AlphaFoldDB" id="A0A562NMZ6"/>
<comment type="caution">
    <text evidence="14">The sequence shown here is derived from an EMBL/GenBank/DDBJ whole genome shotgun (WGS) entry which is preliminary data.</text>
</comment>
<dbReference type="Pfam" id="PF02880">
    <property type="entry name" value="PGM_PMM_III"/>
    <property type="match status" value="1"/>
</dbReference>
<dbReference type="Gene3D" id="3.40.120.10">
    <property type="entry name" value="Alpha-D-Glucose-1,6-Bisphosphate, subunit A, domain 3"/>
    <property type="match status" value="3"/>
</dbReference>
<evidence type="ECO:0000256" key="7">
    <source>
        <dbReference type="ARBA" id="ARBA00022842"/>
    </source>
</evidence>
<reference evidence="14 15" key="1">
    <citation type="journal article" date="2015" name="Stand. Genomic Sci.">
        <title>Genomic Encyclopedia of Bacterial and Archaeal Type Strains, Phase III: the genomes of soil and plant-associated and newly described type strains.</title>
        <authorList>
            <person name="Whitman W.B."/>
            <person name="Woyke T."/>
            <person name="Klenk H.P."/>
            <person name="Zhou Y."/>
            <person name="Lilburn T.G."/>
            <person name="Beck B.J."/>
            <person name="De Vos P."/>
            <person name="Vandamme P."/>
            <person name="Eisen J.A."/>
            <person name="Garrity G."/>
            <person name="Hugenholtz P."/>
            <person name="Kyrpides N.C."/>
        </authorList>
    </citation>
    <scope>NUCLEOTIDE SEQUENCE [LARGE SCALE GENOMIC DNA]</scope>
    <source>
        <strain evidence="14 15">CGMCC 1.5364</strain>
    </source>
</reference>
<dbReference type="SUPFAM" id="SSF53738">
    <property type="entry name" value="Phosphoglucomutase, first 3 domains"/>
    <property type="match status" value="3"/>
</dbReference>
<dbReference type="Proteomes" id="UP000316225">
    <property type="component" value="Unassembled WGS sequence"/>
</dbReference>
<feature type="region of interest" description="Disordered" evidence="10">
    <location>
        <begin position="1"/>
        <end position="23"/>
    </location>
</feature>
<evidence type="ECO:0000256" key="5">
    <source>
        <dbReference type="ARBA" id="ARBA00022553"/>
    </source>
</evidence>
<dbReference type="PRINTS" id="PR00509">
    <property type="entry name" value="PGMPMM"/>
</dbReference>
<evidence type="ECO:0000313" key="14">
    <source>
        <dbReference type="EMBL" id="TWI33450.1"/>
    </source>
</evidence>
<keyword evidence="7 9" id="KW-0460">Magnesium</keyword>
<keyword evidence="8" id="KW-0413">Isomerase</keyword>
<comment type="similarity">
    <text evidence="3 9">Belongs to the phosphohexose mutase family.</text>
</comment>
<dbReference type="InterPro" id="IPR005844">
    <property type="entry name" value="A-D-PHexomutase_a/b/a-I"/>
</dbReference>
<evidence type="ECO:0000313" key="15">
    <source>
        <dbReference type="Proteomes" id="UP000316225"/>
    </source>
</evidence>
<dbReference type="PANTHER" id="PTHR22573:SF2">
    <property type="entry name" value="PHOSPHOGLUCOMUTASE"/>
    <property type="match status" value="1"/>
</dbReference>
<evidence type="ECO:0000256" key="10">
    <source>
        <dbReference type="SAM" id="MobiDB-lite"/>
    </source>
</evidence>
<sequence length="544" mass="58239">MTQFQTVPTQPIEGQKPGTSGLRKKTRVFMQPHYLENFTQAIFDAIEGVAGKVLILGGDGRYFNDRAIQVILRMAAANGAARVIVGQGGLLSTPAASNLIRQRKADGGIILSASHNPGGIDEDFGMKFNGPNGGPATESLTDRIFARAGELTEYRILEAHDIDLSRPGTSTLGEMLVEIVDPVEDYAALMQKLFDFDAIRALFAGGFRLHFDAMHAVTGPYARRILQEILGAPAGSVVNDQPLPDFGGGHPDPNPIWAADLMARMFAPDAPDFGAASDGDGDRNMIVGRGIYVTPSDSLAVLAANATHAPAYAGGLAGVARSMPTSRAADLVAEKLGIGIYETPTGWKFFGNLLDAGRVTLCGEESAGTGSDHVREKDGLWAVLLWLNILAARGQSVDQIMRAHWAEYGRNYYSRHDYEAVPSDRANALIDRLRGLLSDLPGQEFAGLSVAEADDFAYLDPVDGSQSARQGIRILFAEGSRVVMRLSGTGTEGATLRVYLERYQPASARHDLPVEEALAPVIAAAEQIAQIEGHTGRSRPDVTT</sequence>
<comment type="catalytic activity">
    <reaction evidence="1">
        <text>alpha-D-glucose 1-phosphate = alpha-D-glucose 6-phosphate</text>
        <dbReference type="Rhea" id="RHEA:23536"/>
        <dbReference type="ChEBI" id="CHEBI:58225"/>
        <dbReference type="ChEBI" id="CHEBI:58601"/>
        <dbReference type="EC" id="5.4.2.2"/>
    </reaction>
</comment>
<dbReference type="EC" id="5.4.2.2" evidence="4"/>
<dbReference type="Gene3D" id="3.30.310.50">
    <property type="entry name" value="Alpha-D-phosphohexomutase, C-terminal domain"/>
    <property type="match status" value="1"/>
</dbReference>
<dbReference type="InterPro" id="IPR005841">
    <property type="entry name" value="Alpha-D-phosphohexomutase_SF"/>
</dbReference>
<dbReference type="Pfam" id="PF02878">
    <property type="entry name" value="PGM_PMM_I"/>
    <property type="match status" value="1"/>
</dbReference>
<evidence type="ECO:0000256" key="1">
    <source>
        <dbReference type="ARBA" id="ARBA00000443"/>
    </source>
</evidence>
<evidence type="ECO:0000256" key="3">
    <source>
        <dbReference type="ARBA" id="ARBA00010231"/>
    </source>
</evidence>
<dbReference type="FunFam" id="3.40.120.10:FF:000004">
    <property type="entry name" value="Phosphoglucomutase 5"/>
    <property type="match status" value="1"/>
</dbReference>
<proteinExistence type="inferred from homology"/>
<dbReference type="SUPFAM" id="SSF55957">
    <property type="entry name" value="Phosphoglucomutase, C-terminal domain"/>
    <property type="match status" value="1"/>
</dbReference>
<comment type="cofactor">
    <cofactor evidence="2">
        <name>Mg(2+)</name>
        <dbReference type="ChEBI" id="CHEBI:18420"/>
    </cofactor>
</comment>
<evidence type="ECO:0000256" key="9">
    <source>
        <dbReference type="RuleBase" id="RU004326"/>
    </source>
</evidence>
<dbReference type="Pfam" id="PF24947">
    <property type="entry name" value="PGM1_C_vert_fung"/>
    <property type="match status" value="1"/>
</dbReference>